<feature type="region of interest" description="Disordered" evidence="6">
    <location>
        <begin position="88"/>
        <end position="111"/>
    </location>
</feature>
<dbReference type="AlphaFoldDB" id="A0A5N6MXK9"/>
<evidence type="ECO:0000256" key="6">
    <source>
        <dbReference type="SAM" id="MobiDB-lite"/>
    </source>
</evidence>
<gene>
    <name evidence="8" type="ORF">E3N88_27552</name>
</gene>
<dbReference type="CDD" id="cd16745">
    <property type="entry name" value="RING-HC_AtRMA-like"/>
    <property type="match status" value="1"/>
</dbReference>
<dbReference type="Gene3D" id="3.30.40.10">
    <property type="entry name" value="Zinc/RING finger domain, C3HC4 (zinc finger)"/>
    <property type="match status" value="1"/>
</dbReference>
<evidence type="ECO:0000256" key="3">
    <source>
        <dbReference type="ARBA" id="ARBA00022833"/>
    </source>
</evidence>
<dbReference type="SMART" id="SM00184">
    <property type="entry name" value="RING"/>
    <property type="match status" value="1"/>
</dbReference>
<dbReference type="PANTHER" id="PTHR34689:SF1">
    <property type="entry name" value="NUCLEIC ACID-BINDING PROTEIN"/>
    <property type="match status" value="1"/>
</dbReference>
<keyword evidence="5" id="KW-0175">Coiled coil</keyword>
<feature type="domain" description="RING-type" evidence="7">
    <location>
        <begin position="34"/>
        <end position="76"/>
    </location>
</feature>
<reference evidence="8 9" key="1">
    <citation type="submission" date="2019-05" db="EMBL/GenBank/DDBJ databases">
        <title>Mikania micrantha, genome provides insights into the molecular mechanism of rapid growth.</title>
        <authorList>
            <person name="Liu B."/>
        </authorList>
    </citation>
    <scope>NUCLEOTIDE SEQUENCE [LARGE SCALE GENOMIC DNA]</scope>
    <source>
        <strain evidence="8">NLD-2019</strain>
        <tissue evidence="8">Leaf</tissue>
    </source>
</reference>
<dbReference type="InterPro" id="IPR013083">
    <property type="entry name" value="Znf_RING/FYVE/PHD"/>
</dbReference>
<dbReference type="PROSITE" id="PS00518">
    <property type="entry name" value="ZF_RING_1"/>
    <property type="match status" value="1"/>
</dbReference>
<evidence type="ECO:0000313" key="8">
    <source>
        <dbReference type="EMBL" id="KAD4178961.1"/>
    </source>
</evidence>
<comment type="caution">
    <text evidence="8">The sequence shown here is derived from an EMBL/GenBank/DDBJ whole genome shotgun (WGS) entry which is preliminary data.</text>
</comment>
<keyword evidence="9" id="KW-1185">Reference proteome</keyword>
<accession>A0A5N6MXK9</accession>
<sequence length="537" mass="62060">MAFQQTPLVDSSKDASLNNNSRSVSETSTGFWECNICLDSARDPVVTLCGHLYCWPCIYKWIHVQTDKQSKCPVCKAHISNSSLVPLYGRGNSPTSNEPESELKRARQSELVLPSRPSAPGGSILHLNQQIHPVPFQAQPLPHTYGSYEFGPSNLVGTSFSNPIVGMVGEMIFRSSDSGFFAAYPYGSYQNPHLGSGIGSPRVRRQVLQVAAMAKDRGESPDDERLLKGASSRREHHHKSKRRSEDIHDPESNISSQSDHGSKGTGSRSTKKKKRRRSRSKSRRDYTDDDRSDSDTESESETGSSDYSSEDESESEEERRRRKRKRERKRMREKEREKKRRKERDEDKLKKKKKKDKKKKQKKKEKVKMGAVTDSWGKYGVIRETDMWNKRPEFTAWLAEVKQVNLESLPNWEEKQMFKQFMEDHNTATFPSKKYYNLDAYHQRKMEKAMRKGSMKTTKSERIVFNDEEQRRLELQREREKQKEAEVEALKRSMQSGMAQAMKEQAQLREEMNYLFKIGNVEAATAIQRRLDPDLPM</sequence>
<evidence type="ECO:0000256" key="2">
    <source>
        <dbReference type="ARBA" id="ARBA00022771"/>
    </source>
</evidence>
<dbReference type="GO" id="GO:0008270">
    <property type="term" value="F:zinc ion binding"/>
    <property type="evidence" value="ECO:0007669"/>
    <property type="project" value="UniProtKB-KW"/>
</dbReference>
<protein>
    <recommendedName>
        <fullName evidence="7">RING-type domain-containing protein</fullName>
    </recommendedName>
</protein>
<evidence type="ECO:0000313" key="9">
    <source>
        <dbReference type="Proteomes" id="UP000326396"/>
    </source>
</evidence>
<keyword evidence="2 4" id="KW-0863">Zinc-finger</keyword>
<feature type="region of interest" description="Disordered" evidence="6">
    <location>
        <begin position="213"/>
        <end position="370"/>
    </location>
</feature>
<dbReference type="OrthoDB" id="6270329at2759"/>
<dbReference type="InterPro" id="IPR018957">
    <property type="entry name" value="Znf_C3HC4_RING-type"/>
</dbReference>
<evidence type="ECO:0000259" key="7">
    <source>
        <dbReference type="PROSITE" id="PS50089"/>
    </source>
</evidence>
<organism evidence="8 9">
    <name type="scientific">Mikania micrantha</name>
    <name type="common">bitter vine</name>
    <dbReference type="NCBI Taxonomy" id="192012"/>
    <lineage>
        <taxon>Eukaryota</taxon>
        <taxon>Viridiplantae</taxon>
        <taxon>Streptophyta</taxon>
        <taxon>Embryophyta</taxon>
        <taxon>Tracheophyta</taxon>
        <taxon>Spermatophyta</taxon>
        <taxon>Magnoliopsida</taxon>
        <taxon>eudicotyledons</taxon>
        <taxon>Gunneridae</taxon>
        <taxon>Pentapetalae</taxon>
        <taxon>asterids</taxon>
        <taxon>campanulids</taxon>
        <taxon>Asterales</taxon>
        <taxon>Asteraceae</taxon>
        <taxon>Asteroideae</taxon>
        <taxon>Heliantheae alliance</taxon>
        <taxon>Eupatorieae</taxon>
        <taxon>Mikania</taxon>
    </lineage>
</organism>
<evidence type="ECO:0000256" key="4">
    <source>
        <dbReference type="PROSITE-ProRule" id="PRU00175"/>
    </source>
</evidence>
<dbReference type="InterPro" id="IPR017907">
    <property type="entry name" value="Znf_RING_CS"/>
</dbReference>
<name>A0A5N6MXK9_9ASTR</name>
<proteinExistence type="predicted"/>
<feature type="compositionally biased region" description="Basic residues" evidence="6">
    <location>
        <begin position="269"/>
        <end position="282"/>
    </location>
</feature>
<dbReference type="InterPro" id="IPR001841">
    <property type="entry name" value="Znf_RING"/>
</dbReference>
<feature type="compositionally biased region" description="Basic residues" evidence="6">
    <location>
        <begin position="320"/>
        <end position="329"/>
    </location>
</feature>
<dbReference type="PANTHER" id="PTHR34689">
    <property type="entry name" value="NUCLEIC ACID-BINDING PROTEIN"/>
    <property type="match status" value="1"/>
</dbReference>
<feature type="compositionally biased region" description="Acidic residues" evidence="6">
    <location>
        <begin position="287"/>
        <end position="300"/>
    </location>
</feature>
<dbReference type="Proteomes" id="UP000326396">
    <property type="component" value="Linkage Group LG4"/>
</dbReference>
<feature type="compositionally biased region" description="Basic residues" evidence="6">
    <location>
        <begin position="350"/>
        <end position="366"/>
    </location>
</feature>
<dbReference type="SUPFAM" id="SSF57850">
    <property type="entry name" value="RING/U-box"/>
    <property type="match status" value="1"/>
</dbReference>
<feature type="region of interest" description="Disordered" evidence="6">
    <location>
        <begin position="1"/>
        <end position="25"/>
    </location>
</feature>
<feature type="coiled-coil region" evidence="5">
    <location>
        <begin position="465"/>
        <end position="493"/>
    </location>
</feature>
<evidence type="ECO:0000256" key="1">
    <source>
        <dbReference type="ARBA" id="ARBA00022723"/>
    </source>
</evidence>
<keyword evidence="1" id="KW-0479">Metal-binding</keyword>
<keyword evidence="3" id="KW-0862">Zinc</keyword>
<dbReference type="PROSITE" id="PS50089">
    <property type="entry name" value="ZF_RING_2"/>
    <property type="match status" value="1"/>
</dbReference>
<dbReference type="EMBL" id="SZYD01000014">
    <property type="protein sequence ID" value="KAD4178961.1"/>
    <property type="molecule type" value="Genomic_DNA"/>
</dbReference>
<feature type="compositionally biased region" description="Basic and acidic residues" evidence="6">
    <location>
        <begin position="214"/>
        <end position="227"/>
    </location>
</feature>
<dbReference type="Pfam" id="PF00097">
    <property type="entry name" value="zf-C3HC4"/>
    <property type="match status" value="1"/>
</dbReference>
<evidence type="ECO:0000256" key="5">
    <source>
        <dbReference type="SAM" id="Coils"/>
    </source>
</evidence>